<keyword evidence="1" id="KW-0472">Membrane</keyword>
<proteinExistence type="predicted"/>
<evidence type="ECO:0000256" key="1">
    <source>
        <dbReference type="SAM" id="Phobius"/>
    </source>
</evidence>
<feature type="transmembrane region" description="Helical" evidence="1">
    <location>
        <begin position="6"/>
        <end position="22"/>
    </location>
</feature>
<dbReference type="RefSeq" id="WP_261670740.1">
    <property type="nucleotide sequence ID" value="NZ_JARUJP010000001.1"/>
</dbReference>
<feature type="transmembrane region" description="Helical" evidence="1">
    <location>
        <begin position="106"/>
        <end position="124"/>
    </location>
</feature>
<keyword evidence="1" id="KW-1133">Transmembrane helix</keyword>
<name>A0ABU4JN95_9CLOT</name>
<dbReference type="NCBIfam" id="TIGR02849">
    <property type="entry name" value="spore_III_AD"/>
    <property type="match status" value="1"/>
</dbReference>
<gene>
    <name evidence="2" type="primary">spoIIIAD</name>
    <name evidence="2" type="ORF">P8V03_00290</name>
</gene>
<dbReference type="Pfam" id="PF06686">
    <property type="entry name" value="SpoIIIAC"/>
    <property type="match status" value="2"/>
</dbReference>
<feature type="transmembrane region" description="Helical" evidence="1">
    <location>
        <begin position="66"/>
        <end position="85"/>
    </location>
</feature>
<sequence>MEIIKIVAFGFMALFIVLLFKGRRDDLAAHVSIAVGVVIFIFMITKITAILQFIQQLATKANIDFIYLTTVFKILAIAYLASFCSEICRDAGQGNIGAKVEFAGKILILVLAIPILMAVLQSILKIM</sequence>
<protein>
    <submittedName>
        <fullName evidence="2">Stage III sporulation protein AD</fullName>
    </submittedName>
</protein>
<dbReference type="InterPro" id="IPR014211">
    <property type="entry name" value="Spore_III_AD"/>
</dbReference>
<dbReference type="Proteomes" id="UP001281656">
    <property type="component" value="Unassembled WGS sequence"/>
</dbReference>
<keyword evidence="1" id="KW-0812">Transmembrane</keyword>
<evidence type="ECO:0000313" key="2">
    <source>
        <dbReference type="EMBL" id="MDW8799587.1"/>
    </source>
</evidence>
<feature type="transmembrane region" description="Helical" evidence="1">
    <location>
        <begin position="34"/>
        <end position="54"/>
    </location>
</feature>
<reference evidence="2 3" key="1">
    <citation type="submission" date="2023-04" db="EMBL/GenBank/DDBJ databases">
        <title>Clostridium tannerae sp. nov., isolated from the fecal material of an alpaca.</title>
        <authorList>
            <person name="Miller S."/>
            <person name="Hendry M."/>
            <person name="King J."/>
            <person name="Sankaranarayanan K."/>
            <person name="Lawson P.A."/>
        </authorList>
    </citation>
    <scope>NUCLEOTIDE SEQUENCE [LARGE SCALE GENOMIC DNA]</scope>
    <source>
        <strain evidence="2 3">A1-XYC3</strain>
    </source>
</reference>
<accession>A0ABU4JN95</accession>
<evidence type="ECO:0000313" key="3">
    <source>
        <dbReference type="Proteomes" id="UP001281656"/>
    </source>
</evidence>
<keyword evidence="3" id="KW-1185">Reference proteome</keyword>
<dbReference type="InterPro" id="IPR025664">
    <property type="entry name" value="Spore_III_AC/AD"/>
</dbReference>
<dbReference type="EMBL" id="JARUJP010000001">
    <property type="protein sequence ID" value="MDW8799587.1"/>
    <property type="molecule type" value="Genomic_DNA"/>
</dbReference>
<comment type="caution">
    <text evidence="2">The sequence shown here is derived from an EMBL/GenBank/DDBJ whole genome shotgun (WGS) entry which is preliminary data.</text>
</comment>
<organism evidence="2 3">
    <name type="scientific">Clostridium tanneri</name>
    <dbReference type="NCBI Taxonomy" id="3037988"/>
    <lineage>
        <taxon>Bacteria</taxon>
        <taxon>Bacillati</taxon>
        <taxon>Bacillota</taxon>
        <taxon>Clostridia</taxon>
        <taxon>Eubacteriales</taxon>
        <taxon>Clostridiaceae</taxon>
        <taxon>Clostridium</taxon>
    </lineage>
</organism>